<dbReference type="EMBL" id="JAAABJ010000629">
    <property type="protein sequence ID" value="NAW51862.1"/>
    <property type="molecule type" value="Genomic_DNA"/>
</dbReference>
<evidence type="ECO:0000313" key="2">
    <source>
        <dbReference type="EMBL" id="NAW51862.1"/>
    </source>
</evidence>
<organism evidence="2 3">
    <name type="scientific">Elizabethkingia argenteiflava</name>
    <dbReference type="NCBI Taxonomy" id="2681556"/>
    <lineage>
        <taxon>Bacteria</taxon>
        <taxon>Pseudomonadati</taxon>
        <taxon>Bacteroidota</taxon>
        <taxon>Flavobacteriia</taxon>
        <taxon>Flavobacteriales</taxon>
        <taxon>Weeksellaceae</taxon>
        <taxon>Elizabethkingia</taxon>
    </lineage>
</organism>
<reference evidence="2 3" key="1">
    <citation type="submission" date="2019-11" db="EMBL/GenBank/DDBJ databases">
        <title>Characterization of Elizabethkingia argenteiflava sp. nov., isolated from inner surface of Soybean Pods.</title>
        <authorList>
            <person name="Mo S."/>
        </authorList>
    </citation>
    <scope>NUCLEOTIDE SEQUENCE [LARGE SCALE GENOMIC DNA]</scope>
    <source>
        <strain evidence="2 3">YB22</strain>
    </source>
</reference>
<gene>
    <name evidence="2" type="ORF">GNY06_10970</name>
</gene>
<dbReference type="Pfam" id="PF14905">
    <property type="entry name" value="OMP_b-brl_3"/>
    <property type="match status" value="1"/>
</dbReference>
<dbReference type="RefSeq" id="WP_166520113.1">
    <property type="nucleotide sequence ID" value="NZ_JAAABJ010000629.1"/>
</dbReference>
<dbReference type="AlphaFoldDB" id="A0A845PUG4"/>
<evidence type="ECO:0000313" key="3">
    <source>
        <dbReference type="Proteomes" id="UP000553459"/>
    </source>
</evidence>
<name>A0A845PUG4_9FLAO</name>
<evidence type="ECO:0000259" key="1">
    <source>
        <dbReference type="Pfam" id="PF14905"/>
    </source>
</evidence>
<feature type="domain" description="Outer membrane protein beta-barrel" evidence="1">
    <location>
        <begin position="8"/>
        <end position="77"/>
    </location>
</feature>
<dbReference type="Proteomes" id="UP000553459">
    <property type="component" value="Unassembled WGS sequence"/>
</dbReference>
<dbReference type="InterPro" id="IPR041700">
    <property type="entry name" value="OMP_b-brl_3"/>
</dbReference>
<accession>A0A845PUG4</accession>
<keyword evidence="3" id="KW-1185">Reference proteome</keyword>
<comment type="caution">
    <text evidence="2">The sequence shown here is derived from an EMBL/GenBank/DDBJ whole genome shotgun (WGS) entry which is preliminary data.</text>
</comment>
<proteinExistence type="predicted"/>
<protein>
    <submittedName>
        <fullName evidence="2">Outer membrane beta-barrel protein</fullName>
    </submittedName>
</protein>
<sequence>MYAAIFKQHVQRPGIALLNPLILKKDPYFSNTGNPNLKPVLINNIGFEYSRFKKTAIALGLNYIFSKNTIQRITQNRTTPLY</sequence>